<gene>
    <name evidence="3" type="ORF">J2S74_005238</name>
</gene>
<dbReference type="InterPro" id="IPR005545">
    <property type="entry name" value="YCII"/>
</dbReference>
<accession>A0ABU0A2Q6</accession>
<evidence type="ECO:0000259" key="2">
    <source>
        <dbReference type="Pfam" id="PF03795"/>
    </source>
</evidence>
<evidence type="ECO:0000256" key="1">
    <source>
        <dbReference type="ARBA" id="ARBA00007689"/>
    </source>
</evidence>
<organism evidence="3 4">
    <name type="scientific">Evansella vedderi</name>
    <dbReference type="NCBI Taxonomy" id="38282"/>
    <lineage>
        <taxon>Bacteria</taxon>
        <taxon>Bacillati</taxon>
        <taxon>Bacillota</taxon>
        <taxon>Bacilli</taxon>
        <taxon>Bacillales</taxon>
        <taxon>Bacillaceae</taxon>
        <taxon>Evansella</taxon>
    </lineage>
</organism>
<dbReference type="Proteomes" id="UP001230005">
    <property type="component" value="Unassembled WGS sequence"/>
</dbReference>
<evidence type="ECO:0000313" key="4">
    <source>
        <dbReference type="Proteomes" id="UP001230005"/>
    </source>
</evidence>
<dbReference type="Gene3D" id="3.30.70.1060">
    <property type="entry name" value="Dimeric alpha+beta barrel"/>
    <property type="match status" value="1"/>
</dbReference>
<dbReference type="SUPFAM" id="SSF54909">
    <property type="entry name" value="Dimeric alpha+beta barrel"/>
    <property type="match status" value="1"/>
</dbReference>
<dbReference type="Pfam" id="PF03795">
    <property type="entry name" value="YCII"/>
    <property type="match status" value="1"/>
</dbReference>
<feature type="domain" description="YCII-related" evidence="2">
    <location>
        <begin position="1"/>
        <end position="91"/>
    </location>
</feature>
<dbReference type="EMBL" id="JAUSUG010000033">
    <property type="protein sequence ID" value="MDQ0257776.1"/>
    <property type="molecule type" value="Genomic_DNA"/>
</dbReference>
<dbReference type="RefSeq" id="WP_307332030.1">
    <property type="nucleotide sequence ID" value="NZ_JAUSUG010000033.1"/>
</dbReference>
<protein>
    <submittedName>
        <fullName evidence="3">Uncharacterized protein YciI</fullName>
    </submittedName>
</protein>
<sequence>MQYIITAYDGTDEKALERRLGLREEHLKLIESRFEKGEHLYGGALLDEDGKMIGSIMVVDYPTREALDEWLKVEPYVVGNVWQRIDVQPFKVAPIFMKLYD</sequence>
<reference evidence="3 4" key="1">
    <citation type="submission" date="2023-07" db="EMBL/GenBank/DDBJ databases">
        <title>Genomic Encyclopedia of Type Strains, Phase IV (KMG-IV): sequencing the most valuable type-strain genomes for metagenomic binning, comparative biology and taxonomic classification.</title>
        <authorList>
            <person name="Goeker M."/>
        </authorList>
    </citation>
    <scope>NUCLEOTIDE SEQUENCE [LARGE SCALE GENOMIC DNA]</scope>
    <source>
        <strain evidence="3 4">DSM 9768</strain>
    </source>
</reference>
<dbReference type="PANTHER" id="PTHR33606:SF3">
    <property type="entry name" value="PROTEIN YCII"/>
    <property type="match status" value="1"/>
</dbReference>
<name>A0ABU0A2Q6_9BACI</name>
<keyword evidence="4" id="KW-1185">Reference proteome</keyword>
<dbReference type="InterPro" id="IPR051807">
    <property type="entry name" value="Sec-metab_biosynth-assoc"/>
</dbReference>
<evidence type="ECO:0000313" key="3">
    <source>
        <dbReference type="EMBL" id="MDQ0257776.1"/>
    </source>
</evidence>
<comment type="similarity">
    <text evidence="1">Belongs to the YciI family.</text>
</comment>
<dbReference type="PANTHER" id="PTHR33606">
    <property type="entry name" value="PROTEIN YCII"/>
    <property type="match status" value="1"/>
</dbReference>
<comment type="caution">
    <text evidence="3">The sequence shown here is derived from an EMBL/GenBank/DDBJ whole genome shotgun (WGS) entry which is preliminary data.</text>
</comment>
<proteinExistence type="inferred from homology"/>
<dbReference type="InterPro" id="IPR011008">
    <property type="entry name" value="Dimeric_a/b-barrel"/>
</dbReference>